<name>A0ABV9JJV9_9GAMM</name>
<comment type="caution">
    <text evidence="4">The sequence shown here is derived from an EMBL/GenBank/DDBJ whole genome shotgun (WGS) entry which is preliminary data.</text>
</comment>
<evidence type="ECO:0000259" key="3">
    <source>
        <dbReference type="Pfam" id="PF14870"/>
    </source>
</evidence>
<keyword evidence="1" id="KW-0602">Photosynthesis</keyword>
<evidence type="ECO:0000256" key="1">
    <source>
        <dbReference type="ARBA" id="ARBA00022531"/>
    </source>
</evidence>
<dbReference type="InterPro" id="IPR015943">
    <property type="entry name" value="WD40/YVTN_repeat-like_dom_sf"/>
</dbReference>
<dbReference type="Gene3D" id="2.130.10.10">
    <property type="entry name" value="YVTN repeat-like/Quinoprotein amine dehydrogenase"/>
    <property type="match status" value="2"/>
</dbReference>
<dbReference type="EMBL" id="JBHSGB010000005">
    <property type="protein sequence ID" value="MFC4654530.1"/>
    <property type="molecule type" value="Genomic_DNA"/>
</dbReference>
<keyword evidence="5" id="KW-1185">Reference proteome</keyword>
<proteinExistence type="predicted"/>
<dbReference type="Proteomes" id="UP001595962">
    <property type="component" value="Unassembled WGS sequence"/>
</dbReference>
<reference evidence="5" key="1">
    <citation type="journal article" date="2019" name="Int. J. Syst. Evol. Microbiol.">
        <title>The Global Catalogue of Microorganisms (GCM) 10K type strain sequencing project: providing services to taxonomists for standard genome sequencing and annotation.</title>
        <authorList>
            <consortium name="The Broad Institute Genomics Platform"/>
            <consortium name="The Broad Institute Genome Sequencing Center for Infectious Disease"/>
            <person name="Wu L."/>
            <person name="Ma J."/>
        </authorList>
    </citation>
    <scope>NUCLEOTIDE SEQUENCE [LARGE SCALE GENOMIC DNA]</scope>
    <source>
        <strain evidence="5">DT28</strain>
    </source>
</reference>
<dbReference type="InterPro" id="IPR028203">
    <property type="entry name" value="PSII_CF48-like_dom"/>
</dbReference>
<accession>A0ABV9JJV9</accession>
<evidence type="ECO:0000256" key="2">
    <source>
        <dbReference type="ARBA" id="ARBA00023276"/>
    </source>
</evidence>
<dbReference type="Pfam" id="PF14870">
    <property type="entry name" value="PSII_BNR"/>
    <property type="match status" value="1"/>
</dbReference>
<evidence type="ECO:0000313" key="4">
    <source>
        <dbReference type="EMBL" id="MFC4654530.1"/>
    </source>
</evidence>
<gene>
    <name evidence="4" type="ORF">ACFO3I_05775</name>
</gene>
<dbReference type="CDD" id="cd15482">
    <property type="entry name" value="Sialidase_non-viral"/>
    <property type="match status" value="1"/>
</dbReference>
<organism evidence="4 5">
    <name type="scientific">Rheinheimera marina</name>
    <dbReference type="NCBI Taxonomy" id="1774958"/>
    <lineage>
        <taxon>Bacteria</taxon>
        <taxon>Pseudomonadati</taxon>
        <taxon>Pseudomonadota</taxon>
        <taxon>Gammaproteobacteria</taxon>
        <taxon>Chromatiales</taxon>
        <taxon>Chromatiaceae</taxon>
        <taxon>Rheinheimera</taxon>
    </lineage>
</organism>
<protein>
    <submittedName>
        <fullName evidence="4">WD40/YVTN/BNR-like repeat-containing protein</fullName>
    </submittedName>
</protein>
<dbReference type="RefSeq" id="WP_377332478.1">
    <property type="nucleotide sequence ID" value="NZ_JBHSGB010000005.1"/>
</dbReference>
<evidence type="ECO:0000313" key="5">
    <source>
        <dbReference type="Proteomes" id="UP001595962"/>
    </source>
</evidence>
<dbReference type="PANTHER" id="PTHR47199">
    <property type="entry name" value="PHOTOSYSTEM II STABILITY/ASSEMBLY FACTOR HCF136, CHLOROPLASTIC"/>
    <property type="match status" value="1"/>
</dbReference>
<dbReference type="PANTHER" id="PTHR47199:SF2">
    <property type="entry name" value="PHOTOSYSTEM II STABILITY_ASSEMBLY FACTOR HCF136, CHLOROPLASTIC"/>
    <property type="match status" value="1"/>
</dbReference>
<feature type="domain" description="Photosynthesis system II assembly factor Ycf48/Hcf136-like" evidence="3">
    <location>
        <begin position="55"/>
        <end position="106"/>
    </location>
</feature>
<sequence>MSLSVQAAVAEPIVEAQPAYQLPLAQHTLLTDLVKVSDQLYVAVGDRGHVLTSQTGTDWTQAVTPVQSLLTSVYFADQKHGWAVGHDASIIATDDGGHHWSLQQFKPETDKPLFDILFESPSHGIAVGAYGMFFRTTDAGKSWLAEFHEELVGDEDREFLQELKETDPEGYEAEKASILPHFNRLYMHQGTLYLVGEAGFFATSTDFGKSWVRQSEFYNGSLFGLTKSLKGSLIAVGLRGHAFRSTDEGQNWQAIALPSEATLNSAFSADDGSLYLTGNAGTLLKSIDDGLTFSKVATEDSKAILNALVIGQQLVQVTEAGVRFTPLKEDQAL</sequence>
<keyword evidence="2" id="KW-0604">Photosystem II</keyword>
<dbReference type="SUPFAM" id="SSF110296">
    <property type="entry name" value="Oligoxyloglucan reducing end-specific cellobiohydrolase"/>
    <property type="match status" value="1"/>
</dbReference>